<comment type="similarity">
    <text evidence="2">Belongs to the prokaryotic/mitochondrial release factor family. Mitochondrion-specific ribosomal protein mL62 subfamily.</text>
</comment>
<dbReference type="Proteomes" id="UP000001307">
    <property type="component" value="Unassembled WGS sequence"/>
</dbReference>
<dbReference type="InParanoid" id="E4X0K1"/>
<dbReference type="InterPro" id="IPR000352">
    <property type="entry name" value="Pep_chain_release_fac_I"/>
</dbReference>
<dbReference type="GO" id="GO:0004045">
    <property type="term" value="F:peptidyl-tRNA hydrolase activity"/>
    <property type="evidence" value="ECO:0007669"/>
    <property type="project" value="UniProtKB-EC"/>
</dbReference>
<dbReference type="AlphaFoldDB" id="E4X0K1"/>
<evidence type="ECO:0000256" key="1">
    <source>
        <dbReference type="ARBA" id="ARBA00013260"/>
    </source>
</evidence>
<evidence type="ECO:0000256" key="3">
    <source>
        <dbReference type="ARBA" id="ARBA00039441"/>
    </source>
</evidence>
<evidence type="ECO:0000256" key="4">
    <source>
        <dbReference type="ARBA" id="ARBA00041531"/>
    </source>
</evidence>
<protein>
    <recommendedName>
        <fullName evidence="3">Large ribosomal subunit protein mL62</fullName>
        <ecNumber evidence="1">3.1.1.29</ecNumber>
    </recommendedName>
    <alternativeName>
        <fullName evidence="4">Peptidyl-tRNA hydrolase ICT1, mitochondrial</fullName>
    </alternativeName>
</protein>
<dbReference type="InterPro" id="IPR052104">
    <property type="entry name" value="Mito_Release_Factor_mL62"/>
</dbReference>
<dbReference type="PANTHER" id="PTHR11075:SF54">
    <property type="entry name" value="LARGE RIBOSOMAL SUBUNIT PROTEIN ML62"/>
    <property type="match status" value="1"/>
</dbReference>
<dbReference type="EC" id="3.1.1.29" evidence="1"/>
<gene>
    <name evidence="6" type="ORF">GSOID_T00015237001</name>
</gene>
<dbReference type="OrthoDB" id="270639at2759"/>
<dbReference type="Gene3D" id="3.30.160.20">
    <property type="match status" value="1"/>
</dbReference>
<reference evidence="6" key="1">
    <citation type="journal article" date="2010" name="Science">
        <title>Plasticity of animal genome architecture unmasked by rapid evolution of a pelagic tunicate.</title>
        <authorList>
            <person name="Denoeud F."/>
            <person name="Henriet S."/>
            <person name="Mungpakdee S."/>
            <person name="Aury J.M."/>
            <person name="Da Silva C."/>
            <person name="Brinkmann H."/>
            <person name="Mikhaleva J."/>
            <person name="Olsen L.C."/>
            <person name="Jubin C."/>
            <person name="Canestro C."/>
            <person name="Bouquet J.M."/>
            <person name="Danks G."/>
            <person name="Poulain J."/>
            <person name="Campsteijn C."/>
            <person name="Adamski M."/>
            <person name="Cross I."/>
            <person name="Yadetie F."/>
            <person name="Muffato M."/>
            <person name="Louis A."/>
            <person name="Butcher S."/>
            <person name="Tsagkogeorga G."/>
            <person name="Konrad A."/>
            <person name="Singh S."/>
            <person name="Jensen M.F."/>
            <person name="Cong E.H."/>
            <person name="Eikeseth-Otteraa H."/>
            <person name="Noel B."/>
            <person name="Anthouard V."/>
            <person name="Porcel B.M."/>
            <person name="Kachouri-Lafond R."/>
            <person name="Nishino A."/>
            <person name="Ugolini M."/>
            <person name="Chourrout P."/>
            <person name="Nishida H."/>
            <person name="Aasland R."/>
            <person name="Huzurbazar S."/>
            <person name="Westhof E."/>
            <person name="Delsuc F."/>
            <person name="Lehrach H."/>
            <person name="Reinhardt R."/>
            <person name="Weissenbach J."/>
            <person name="Roy S.W."/>
            <person name="Artiguenave F."/>
            <person name="Postlethwait J.H."/>
            <person name="Manak J.R."/>
            <person name="Thompson E.M."/>
            <person name="Jaillon O."/>
            <person name="Du Pasquier L."/>
            <person name="Boudinot P."/>
            <person name="Liberles D.A."/>
            <person name="Volff J.N."/>
            <person name="Philippe H."/>
            <person name="Lenhard B."/>
            <person name="Roest Crollius H."/>
            <person name="Wincker P."/>
            <person name="Chourrout D."/>
        </authorList>
    </citation>
    <scope>NUCLEOTIDE SEQUENCE [LARGE SCALE GENOMIC DNA]</scope>
</reference>
<dbReference type="PANTHER" id="PTHR11075">
    <property type="entry name" value="PEPTIDE CHAIN RELEASE FACTOR"/>
    <property type="match status" value="1"/>
</dbReference>
<dbReference type="GO" id="GO:0016150">
    <property type="term" value="F:translation release factor activity, codon nonspecific"/>
    <property type="evidence" value="ECO:0007669"/>
    <property type="project" value="TreeGrafter"/>
</dbReference>
<name>E4X0K1_OIKDI</name>
<keyword evidence="7" id="KW-1185">Reference proteome</keyword>
<dbReference type="GO" id="GO:0005762">
    <property type="term" value="C:mitochondrial large ribosomal subunit"/>
    <property type="evidence" value="ECO:0007669"/>
    <property type="project" value="TreeGrafter"/>
</dbReference>
<dbReference type="EMBL" id="FN653020">
    <property type="protein sequence ID" value="CBY23300.1"/>
    <property type="molecule type" value="Genomic_DNA"/>
</dbReference>
<accession>E4X0K1</accession>
<dbReference type="SUPFAM" id="SSF110916">
    <property type="entry name" value="Peptidyl-tRNA hydrolase domain-like"/>
    <property type="match status" value="1"/>
</dbReference>
<evidence type="ECO:0000313" key="6">
    <source>
        <dbReference type="EMBL" id="CBY23300.1"/>
    </source>
</evidence>
<dbReference type="GO" id="GO:0070126">
    <property type="term" value="P:mitochondrial translational termination"/>
    <property type="evidence" value="ECO:0007669"/>
    <property type="project" value="TreeGrafter"/>
</dbReference>
<dbReference type="Pfam" id="PF00472">
    <property type="entry name" value="RF-1"/>
    <property type="match status" value="1"/>
</dbReference>
<proteinExistence type="inferred from homology"/>
<sequence>MNRIPFRSLITIPRETVRWKKFSAAKGPGGQHVNRVDTAVEVRFRIDEAWISSFDKILLQRDFAHLITKKDEIVLIESKHREPLRNFEKALEDFEAKVNPAIEAEEKFLEQKRKRYLENHNPKKLEKANAKRLKNKHMKKYTKNMKRITRKDFI</sequence>
<evidence type="ECO:0000313" key="7">
    <source>
        <dbReference type="Proteomes" id="UP000001307"/>
    </source>
</evidence>
<evidence type="ECO:0000259" key="5">
    <source>
        <dbReference type="Pfam" id="PF00472"/>
    </source>
</evidence>
<organism evidence="6">
    <name type="scientific">Oikopleura dioica</name>
    <name type="common">Tunicate</name>
    <dbReference type="NCBI Taxonomy" id="34765"/>
    <lineage>
        <taxon>Eukaryota</taxon>
        <taxon>Metazoa</taxon>
        <taxon>Chordata</taxon>
        <taxon>Tunicata</taxon>
        <taxon>Appendicularia</taxon>
        <taxon>Copelata</taxon>
        <taxon>Oikopleuridae</taxon>
        <taxon>Oikopleura</taxon>
    </lineage>
</organism>
<feature type="domain" description="Prokaryotic-type class I peptide chain release factors" evidence="5">
    <location>
        <begin position="10"/>
        <end position="144"/>
    </location>
</feature>
<evidence type="ECO:0000256" key="2">
    <source>
        <dbReference type="ARBA" id="ARBA00038225"/>
    </source>
</evidence>